<dbReference type="RefSeq" id="WP_092655843.1">
    <property type="nucleotide sequence ID" value="NZ_LT629732.1"/>
</dbReference>
<sequence length="262" mass="28317">MPTGGTGVSRTSARGSANRSARRFGRRRWSRRLARMRPLLVLVAIVLVVGAGVWAVAFSSLLDARSVAVRGLTSASGLSPAQVRSAAAVPLRRPLARVDLAAVRTRIVAQLPPVKEAEVSRSWPHEVTVRIVERRAVAVWRDGSAYHLVDADGVPFRAVPDAAGAYPLVQLRAGRPSPQRAEELRVVGARVAAALPRPLLRRLDTIEVKTPDAVMLRLHGGVTVVWGNAENSRLKARVLAELLPRKAKVYDVSVPSFPTTRA</sequence>
<comment type="similarity">
    <text evidence="8">Belongs to the FtsQ/DivIB family. FtsQ subfamily.</text>
</comment>
<keyword evidence="7 8" id="KW-0131">Cell cycle</keyword>
<evidence type="ECO:0000256" key="5">
    <source>
        <dbReference type="ARBA" id="ARBA00022989"/>
    </source>
</evidence>
<dbReference type="Gene3D" id="3.10.20.310">
    <property type="entry name" value="membrane protein fhac"/>
    <property type="match status" value="1"/>
</dbReference>
<keyword evidence="2 8" id="KW-1003">Cell membrane</keyword>
<protein>
    <recommendedName>
        <fullName evidence="8">Cell division protein FtsQ</fullName>
    </recommendedName>
</protein>
<dbReference type="OrthoDB" id="9790760at2"/>
<evidence type="ECO:0000256" key="1">
    <source>
        <dbReference type="ARBA" id="ARBA00004370"/>
    </source>
</evidence>
<feature type="region of interest" description="Disordered" evidence="9">
    <location>
        <begin position="1"/>
        <end position="23"/>
    </location>
</feature>
<evidence type="ECO:0000256" key="6">
    <source>
        <dbReference type="ARBA" id="ARBA00023136"/>
    </source>
</evidence>
<comment type="subcellular location">
    <subcellularLocation>
        <location evidence="8">Cell membrane</location>
        <topology evidence="8">Single-pass type II membrane protein</topology>
    </subcellularLocation>
    <subcellularLocation>
        <location evidence="1">Membrane</location>
    </subcellularLocation>
    <text evidence="8">Localizes to the division septum.</text>
</comment>
<dbReference type="Proteomes" id="UP000198983">
    <property type="component" value="Chromosome I"/>
</dbReference>
<dbReference type="STRING" id="117157.SAMN04489717_4812"/>
<evidence type="ECO:0000256" key="7">
    <source>
        <dbReference type="ARBA" id="ARBA00023306"/>
    </source>
</evidence>
<evidence type="ECO:0000259" key="10">
    <source>
        <dbReference type="PROSITE" id="PS51779"/>
    </source>
</evidence>
<evidence type="ECO:0000256" key="3">
    <source>
        <dbReference type="ARBA" id="ARBA00022618"/>
    </source>
</evidence>
<evidence type="ECO:0000313" key="11">
    <source>
        <dbReference type="EMBL" id="SDT04184.1"/>
    </source>
</evidence>
<evidence type="ECO:0000256" key="8">
    <source>
        <dbReference type="HAMAP-Rule" id="MF_00911"/>
    </source>
</evidence>
<evidence type="ECO:0000256" key="2">
    <source>
        <dbReference type="ARBA" id="ARBA00022475"/>
    </source>
</evidence>
<dbReference type="Pfam" id="PF08478">
    <property type="entry name" value="POTRA_1"/>
    <property type="match status" value="1"/>
</dbReference>
<keyword evidence="6 8" id="KW-0472">Membrane</keyword>
<keyword evidence="4 8" id="KW-0812">Transmembrane</keyword>
<keyword evidence="3 8" id="KW-0132">Cell division</keyword>
<dbReference type="InterPro" id="IPR034746">
    <property type="entry name" value="POTRA"/>
</dbReference>
<organism evidence="11 12">
    <name type="scientific">Actinopolymorpha singaporensis</name>
    <dbReference type="NCBI Taxonomy" id="117157"/>
    <lineage>
        <taxon>Bacteria</taxon>
        <taxon>Bacillati</taxon>
        <taxon>Actinomycetota</taxon>
        <taxon>Actinomycetes</taxon>
        <taxon>Propionibacteriales</taxon>
        <taxon>Actinopolymorphaceae</taxon>
        <taxon>Actinopolymorpha</taxon>
    </lineage>
</organism>
<dbReference type="Pfam" id="PF03799">
    <property type="entry name" value="FtsQ_DivIB_C"/>
    <property type="match status" value="1"/>
</dbReference>
<dbReference type="PANTHER" id="PTHR37820:SF1">
    <property type="entry name" value="CELL DIVISION PROTEIN FTSQ"/>
    <property type="match status" value="1"/>
</dbReference>
<reference evidence="11 12" key="1">
    <citation type="submission" date="2016-10" db="EMBL/GenBank/DDBJ databases">
        <authorList>
            <person name="de Groot N.N."/>
        </authorList>
    </citation>
    <scope>NUCLEOTIDE SEQUENCE [LARGE SCALE GENOMIC DNA]</scope>
    <source>
        <strain evidence="11 12">DSM 22024</strain>
    </source>
</reference>
<dbReference type="InterPro" id="IPR026579">
    <property type="entry name" value="FtsQ"/>
</dbReference>
<dbReference type="GO" id="GO:0032153">
    <property type="term" value="C:cell division site"/>
    <property type="evidence" value="ECO:0007669"/>
    <property type="project" value="UniProtKB-UniRule"/>
</dbReference>
<keyword evidence="12" id="KW-1185">Reference proteome</keyword>
<dbReference type="HAMAP" id="MF_00911">
    <property type="entry name" value="FtsQ_subfam"/>
    <property type="match status" value="1"/>
</dbReference>
<dbReference type="EMBL" id="LT629732">
    <property type="protein sequence ID" value="SDT04184.1"/>
    <property type="molecule type" value="Genomic_DNA"/>
</dbReference>
<feature type="domain" description="POTRA" evidence="10">
    <location>
        <begin position="62"/>
        <end position="134"/>
    </location>
</feature>
<accession>A0A1H1X4B4</accession>
<keyword evidence="5 8" id="KW-1133">Transmembrane helix</keyword>
<gene>
    <name evidence="8" type="primary">ftsQ</name>
    <name evidence="11" type="ORF">SAMN04489717_4812</name>
</gene>
<name>A0A1H1X4B4_9ACTN</name>
<comment type="function">
    <text evidence="8">Essential cell division protein.</text>
</comment>
<dbReference type="InterPro" id="IPR050487">
    <property type="entry name" value="FtsQ_DivIB"/>
</dbReference>
<dbReference type="PROSITE" id="PS51779">
    <property type="entry name" value="POTRA"/>
    <property type="match status" value="1"/>
</dbReference>
<dbReference type="PANTHER" id="PTHR37820">
    <property type="entry name" value="CELL DIVISION PROTEIN DIVIB"/>
    <property type="match status" value="1"/>
</dbReference>
<feature type="compositionally biased region" description="Low complexity" evidence="9">
    <location>
        <begin position="9"/>
        <end position="19"/>
    </location>
</feature>
<dbReference type="InterPro" id="IPR005548">
    <property type="entry name" value="Cell_div_FtsQ/DivIB_C"/>
</dbReference>
<dbReference type="GO" id="GO:0005886">
    <property type="term" value="C:plasma membrane"/>
    <property type="evidence" value="ECO:0007669"/>
    <property type="project" value="UniProtKB-SubCell"/>
</dbReference>
<evidence type="ECO:0000256" key="9">
    <source>
        <dbReference type="SAM" id="MobiDB-lite"/>
    </source>
</evidence>
<dbReference type="GO" id="GO:0090529">
    <property type="term" value="P:cell septum assembly"/>
    <property type="evidence" value="ECO:0007669"/>
    <property type="project" value="InterPro"/>
</dbReference>
<dbReference type="InterPro" id="IPR013685">
    <property type="entry name" value="POTRA_FtsQ_type"/>
</dbReference>
<proteinExistence type="inferred from homology"/>
<dbReference type="AlphaFoldDB" id="A0A1H1X4B4"/>
<dbReference type="GO" id="GO:0043093">
    <property type="term" value="P:FtsZ-dependent cytokinesis"/>
    <property type="evidence" value="ECO:0007669"/>
    <property type="project" value="UniProtKB-UniRule"/>
</dbReference>
<evidence type="ECO:0000313" key="12">
    <source>
        <dbReference type="Proteomes" id="UP000198983"/>
    </source>
</evidence>
<evidence type="ECO:0000256" key="4">
    <source>
        <dbReference type="ARBA" id="ARBA00022692"/>
    </source>
</evidence>